<evidence type="ECO:0000313" key="2">
    <source>
        <dbReference type="EMBL" id="MRW96351.1"/>
    </source>
</evidence>
<protein>
    <submittedName>
        <fullName evidence="2">Uncharacterized protein</fullName>
    </submittedName>
</protein>
<dbReference type="PROSITE" id="PS51318">
    <property type="entry name" value="TAT"/>
    <property type="match status" value="1"/>
</dbReference>
<comment type="caution">
    <text evidence="2">The sequence shown here is derived from an EMBL/GenBank/DDBJ whole genome shotgun (WGS) entry which is preliminary data.</text>
</comment>
<reference evidence="2 3" key="1">
    <citation type="submission" date="2019-11" db="EMBL/GenBank/DDBJ databases">
        <title>Whole genome sequence of Haloferax sp. MBLA0078.</title>
        <authorList>
            <person name="Seo M.-J."/>
            <person name="Cho E.-S."/>
        </authorList>
    </citation>
    <scope>NUCLEOTIDE SEQUENCE [LARGE SCALE GENOMIC DNA]</scope>
    <source>
        <strain evidence="2 3">MBLA0078</strain>
    </source>
</reference>
<sequence length="297" mass="31754">MPSRRDYLASFGGGLGTLGLAGCLDAGPPTQSARETRTPTPPPEPHAFGERAILGSVGVAPQVVQVQESFHRVLNSSWGAVERVEDHWVVFVELAVDTPETASIPVDSIRLVAGDEVFVAQEAFADVPARDVYLDHLISPQLPYDPDSNRTGWVGFVVPSEYSTPDDVTLQIHYGGDVVAWTLPSASAGRLSDPLPTFELVSFDGPETTPTDGTVELKITATNDSAVAGVFRACVNTTGPTGVRRPHRRRVPLDAGAEATTTVELTTSNYTTESETTFECYLRTADVGRSLSISVVD</sequence>
<dbReference type="InterPro" id="IPR006311">
    <property type="entry name" value="TAT_signal"/>
</dbReference>
<name>A0A6A8G5G9_9EURY</name>
<evidence type="ECO:0000313" key="3">
    <source>
        <dbReference type="Proteomes" id="UP000443423"/>
    </source>
</evidence>
<organism evidence="2 3">
    <name type="scientific">Haloferax marinum</name>
    <dbReference type="NCBI Taxonomy" id="2666143"/>
    <lineage>
        <taxon>Archaea</taxon>
        <taxon>Methanobacteriati</taxon>
        <taxon>Methanobacteriota</taxon>
        <taxon>Stenosarchaea group</taxon>
        <taxon>Halobacteria</taxon>
        <taxon>Halobacteriales</taxon>
        <taxon>Haloferacaceae</taxon>
        <taxon>Haloferax</taxon>
    </lineage>
</organism>
<gene>
    <name evidence="2" type="ORF">GJR99_07170</name>
</gene>
<dbReference type="AlphaFoldDB" id="A0A6A8G5G9"/>
<feature type="region of interest" description="Disordered" evidence="1">
    <location>
        <begin position="23"/>
        <end position="45"/>
    </location>
</feature>
<dbReference type="EMBL" id="WKJQ01000001">
    <property type="protein sequence ID" value="MRW96351.1"/>
    <property type="molecule type" value="Genomic_DNA"/>
</dbReference>
<keyword evidence="3" id="KW-1185">Reference proteome</keyword>
<proteinExistence type="predicted"/>
<dbReference type="Proteomes" id="UP000443423">
    <property type="component" value="Unassembled WGS sequence"/>
</dbReference>
<dbReference type="PROSITE" id="PS51257">
    <property type="entry name" value="PROKAR_LIPOPROTEIN"/>
    <property type="match status" value="1"/>
</dbReference>
<accession>A0A6A8G5G9</accession>
<dbReference type="OrthoDB" id="270566at2157"/>
<evidence type="ECO:0000256" key="1">
    <source>
        <dbReference type="SAM" id="MobiDB-lite"/>
    </source>
</evidence>
<dbReference type="RefSeq" id="WP_151110668.1">
    <property type="nucleotide sequence ID" value="NZ_WKJQ01000001.1"/>
</dbReference>